<protein>
    <recommendedName>
        <fullName evidence="3">CCHC-type domain-containing protein</fullName>
    </recommendedName>
</protein>
<dbReference type="Pfam" id="PF14392">
    <property type="entry name" value="zf-CCHC_4"/>
    <property type="match status" value="1"/>
</dbReference>
<evidence type="ECO:0000259" key="3">
    <source>
        <dbReference type="PROSITE" id="PS50158"/>
    </source>
</evidence>
<dbReference type="GO" id="GO:0008270">
    <property type="term" value="F:zinc ion binding"/>
    <property type="evidence" value="ECO:0007669"/>
    <property type="project" value="UniProtKB-KW"/>
</dbReference>
<name>A0AAW2KAG8_SESRA</name>
<sequence>MDSELGWLGASLSLTKDEEVGLVPMGLWHSESLTRGFFIVGRLVFSKSFHPEALHTTLRSAFNPVRGMEFKLIEGECFLLKFFHILDRDRVLKRCPWAYEKNLLILSPMEATDDPNMIDLSWCDFYIHVHVLLLGKMTREVVSFIGNKLGKFKRWTSIVMVKFGVLQFASECLLISRNPLKHALKLHTVLGDEQLVTFTYERLPNFCYLCGVLGHISRQCEIQLRDGFCDLGENASYSNWLRAAVPSSYRGRIGVNGTHISAGFTRRPSFISSSSLQSQPVPPPPPRRGSSIFGSFGSPRPIIPHLKIIL</sequence>
<keyword evidence="1" id="KW-0863">Zinc-finger</keyword>
<dbReference type="EMBL" id="JACGWJ010000029">
    <property type="protein sequence ID" value="KAL0303468.1"/>
    <property type="molecule type" value="Genomic_DNA"/>
</dbReference>
<keyword evidence="1" id="KW-0862">Zinc</keyword>
<comment type="caution">
    <text evidence="4">The sequence shown here is derived from an EMBL/GenBank/DDBJ whole genome shotgun (WGS) entry which is preliminary data.</text>
</comment>
<dbReference type="PANTHER" id="PTHR31286">
    <property type="entry name" value="GLYCINE-RICH CELL WALL STRUCTURAL PROTEIN 1.8-LIKE"/>
    <property type="match status" value="1"/>
</dbReference>
<organism evidence="4">
    <name type="scientific">Sesamum radiatum</name>
    <name type="common">Black benniseed</name>
    <dbReference type="NCBI Taxonomy" id="300843"/>
    <lineage>
        <taxon>Eukaryota</taxon>
        <taxon>Viridiplantae</taxon>
        <taxon>Streptophyta</taxon>
        <taxon>Embryophyta</taxon>
        <taxon>Tracheophyta</taxon>
        <taxon>Spermatophyta</taxon>
        <taxon>Magnoliopsida</taxon>
        <taxon>eudicotyledons</taxon>
        <taxon>Gunneridae</taxon>
        <taxon>Pentapetalae</taxon>
        <taxon>asterids</taxon>
        <taxon>lamiids</taxon>
        <taxon>Lamiales</taxon>
        <taxon>Pedaliaceae</taxon>
        <taxon>Sesamum</taxon>
    </lineage>
</organism>
<reference evidence="4" key="2">
    <citation type="journal article" date="2024" name="Plant">
        <title>Genomic evolution and insights into agronomic trait innovations of Sesamum species.</title>
        <authorList>
            <person name="Miao H."/>
            <person name="Wang L."/>
            <person name="Qu L."/>
            <person name="Liu H."/>
            <person name="Sun Y."/>
            <person name="Le M."/>
            <person name="Wang Q."/>
            <person name="Wei S."/>
            <person name="Zheng Y."/>
            <person name="Lin W."/>
            <person name="Duan Y."/>
            <person name="Cao H."/>
            <person name="Xiong S."/>
            <person name="Wang X."/>
            <person name="Wei L."/>
            <person name="Li C."/>
            <person name="Ma Q."/>
            <person name="Ju M."/>
            <person name="Zhao R."/>
            <person name="Li G."/>
            <person name="Mu C."/>
            <person name="Tian Q."/>
            <person name="Mei H."/>
            <person name="Zhang T."/>
            <person name="Gao T."/>
            <person name="Zhang H."/>
        </authorList>
    </citation>
    <scope>NUCLEOTIDE SEQUENCE</scope>
    <source>
        <strain evidence="4">G02</strain>
    </source>
</reference>
<gene>
    <name evidence="4" type="ORF">Sradi_6214900</name>
</gene>
<keyword evidence="1" id="KW-0479">Metal-binding</keyword>
<dbReference type="InterPro" id="IPR025558">
    <property type="entry name" value="DUF4283"/>
</dbReference>
<dbReference type="Pfam" id="PF14111">
    <property type="entry name" value="DUF4283"/>
    <property type="match status" value="1"/>
</dbReference>
<dbReference type="PANTHER" id="PTHR31286:SF153">
    <property type="entry name" value="DUF4283 DOMAIN PROTEIN"/>
    <property type="match status" value="1"/>
</dbReference>
<dbReference type="InterPro" id="IPR001878">
    <property type="entry name" value="Znf_CCHC"/>
</dbReference>
<feature type="domain" description="CCHC-type" evidence="3">
    <location>
        <begin position="207"/>
        <end position="220"/>
    </location>
</feature>
<feature type="region of interest" description="Disordered" evidence="2">
    <location>
        <begin position="272"/>
        <end position="296"/>
    </location>
</feature>
<accession>A0AAW2KAG8</accession>
<dbReference type="InterPro" id="IPR025836">
    <property type="entry name" value="Zn_knuckle_CX2CX4HX4C"/>
</dbReference>
<proteinExistence type="predicted"/>
<reference evidence="4" key="1">
    <citation type="submission" date="2020-06" db="EMBL/GenBank/DDBJ databases">
        <authorList>
            <person name="Li T."/>
            <person name="Hu X."/>
            <person name="Zhang T."/>
            <person name="Song X."/>
            <person name="Zhang H."/>
            <person name="Dai N."/>
            <person name="Sheng W."/>
            <person name="Hou X."/>
            <person name="Wei L."/>
        </authorList>
    </citation>
    <scope>NUCLEOTIDE SEQUENCE</scope>
    <source>
        <strain evidence="4">G02</strain>
        <tissue evidence="4">Leaf</tissue>
    </source>
</reference>
<dbReference type="GO" id="GO:0003676">
    <property type="term" value="F:nucleic acid binding"/>
    <property type="evidence" value="ECO:0007669"/>
    <property type="project" value="InterPro"/>
</dbReference>
<evidence type="ECO:0000313" key="4">
    <source>
        <dbReference type="EMBL" id="KAL0303468.1"/>
    </source>
</evidence>
<evidence type="ECO:0000256" key="2">
    <source>
        <dbReference type="SAM" id="MobiDB-lite"/>
    </source>
</evidence>
<evidence type="ECO:0000256" key="1">
    <source>
        <dbReference type="PROSITE-ProRule" id="PRU00047"/>
    </source>
</evidence>
<dbReference type="AlphaFoldDB" id="A0AAW2KAG8"/>
<dbReference type="PROSITE" id="PS50158">
    <property type="entry name" value="ZF_CCHC"/>
    <property type="match status" value="1"/>
</dbReference>
<dbReference type="InterPro" id="IPR040256">
    <property type="entry name" value="At4g02000-like"/>
</dbReference>